<dbReference type="Proteomes" id="UP000807025">
    <property type="component" value="Unassembled WGS sequence"/>
</dbReference>
<sequence length="522" mass="60045">MLSRTLNFQFERYISSYVKDCPFHLFDTRRQRNITRSELEDDISTVLMSWIKCPLTYAEIMAIISSTLPSGWNDELKQIRPYVLSAMAKSPLHEDEHRFISVLNGELQAYHSMRRKSIGTPTPHIPIYSVLLTVRDLIEKKRSTHTPITRNHVIDQISLCGQYAILSHRWYQDNEELSFVDVPNLSHPTVQAKKGYKKLVGFSKIVQSYYGCRYLWVDSACISETDRKASIPLMFAWYRHAYVCVIYLTSSSTISKDPWSTRGWTLQELLAAERIICFTSDWRPVKDYSQGTPLFHACREDDTSRRAISLVLNECLSVIGNIDWAAYEPGVDQAIHLFRAMGTRETTVPEDMVYSILAALDIDVPIEYGEGFDKAFYRLQAKYLTETSDRRLLAWSGGISSPYNSMLAGSFTMPDIAAWHNPEITWPRYPKYHFNASIYFNSNGVMRIMVSLHQLQKSPSERYVFAPMGENTLNGTYIGVLLRNLRDGEDISQALYKRVALETCKNTEISLESKAPSWVFIR</sequence>
<accession>A0A9P6DA97</accession>
<protein>
    <recommendedName>
        <fullName evidence="1">Heterokaryon incompatibility domain-containing protein</fullName>
    </recommendedName>
</protein>
<evidence type="ECO:0000313" key="3">
    <source>
        <dbReference type="Proteomes" id="UP000807025"/>
    </source>
</evidence>
<organism evidence="2 3">
    <name type="scientific">Pleurotus eryngii</name>
    <name type="common">Boletus of the steppes</name>
    <dbReference type="NCBI Taxonomy" id="5323"/>
    <lineage>
        <taxon>Eukaryota</taxon>
        <taxon>Fungi</taxon>
        <taxon>Dikarya</taxon>
        <taxon>Basidiomycota</taxon>
        <taxon>Agaricomycotina</taxon>
        <taxon>Agaricomycetes</taxon>
        <taxon>Agaricomycetidae</taxon>
        <taxon>Agaricales</taxon>
        <taxon>Pleurotineae</taxon>
        <taxon>Pleurotaceae</taxon>
        <taxon>Pleurotus</taxon>
    </lineage>
</organism>
<dbReference type="InterPro" id="IPR010730">
    <property type="entry name" value="HET"/>
</dbReference>
<gene>
    <name evidence="2" type="ORF">BDN71DRAFT_1593931</name>
</gene>
<evidence type="ECO:0000259" key="1">
    <source>
        <dbReference type="Pfam" id="PF06985"/>
    </source>
</evidence>
<dbReference type="PANTHER" id="PTHR10622">
    <property type="entry name" value="HET DOMAIN-CONTAINING PROTEIN"/>
    <property type="match status" value="1"/>
</dbReference>
<reference evidence="2" key="1">
    <citation type="submission" date="2020-11" db="EMBL/GenBank/DDBJ databases">
        <authorList>
            <consortium name="DOE Joint Genome Institute"/>
            <person name="Ahrendt S."/>
            <person name="Riley R."/>
            <person name="Andreopoulos W."/>
            <person name="Labutti K."/>
            <person name="Pangilinan J."/>
            <person name="Ruiz-Duenas F.J."/>
            <person name="Barrasa J.M."/>
            <person name="Sanchez-Garcia M."/>
            <person name="Camarero S."/>
            <person name="Miyauchi S."/>
            <person name="Serrano A."/>
            <person name="Linde D."/>
            <person name="Babiker R."/>
            <person name="Drula E."/>
            <person name="Ayuso-Fernandez I."/>
            <person name="Pacheco R."/>
            <person name="Padilla G."/>
            <person name="Ferreira P."/>
            <person name="Barriuso J."/>
            <person name="Kellner H."/>
            <person name="Castanera R."/>
            <person name="Alfaro M."/>
            <person name="Ramirez L."/>
            <person name="Pisabarro A.G."/>
            <person name="Kuo A."/>
            <person name="Tritt A."/>
            <person name="Lipzen A."/>
            <person name="He G."/>
            <person name="Yan M."/>
            <person name="Ng V."/>
            <person name="Cullen D."/>
            <person name="Martin F."/>
            <person name="Rosso M.-N."/>
            <person name="Henrissat B."/>
            <person name="Hibbett D."/>
            <person name="Martinez A.T."/>
            <person name="Grigoriev I.V."/>
        </authorList>
    </citation>
    <scope>NUCLEOTIDE SEQUENCE</scope>
    <source>
        <strain evidence="2">ATCC 90797</strain>
    </source>
</reference>
<feature type="domain" description="Heterokaryon incompatibility" evidence="1">
    <location>
        <begin position="163"/>
        <end position="252"/>
    </location>
</feature>
<name>A0A9P6DA97_PLEER</name>
<dbReference type="EMBL" id="MU154712">
    <property type="protein sequence ID" value="KAF9488468.1"/>
    <property type="molecule type" value="Genomic_DNA"/>
</dbReference>
<keyword evidence="3" id="KW-1185">Reference proteome</keyword>
<dbReference type="AlphaFoldDB" id="A0A9P6DA97"/>
<dbReference type="OrthoDB" id="2654851at2759"/>
<comment type="caution">
    <text evidence="2">The sequence shown here is derived from an EMBL/GenBank/DDBJ whole genome shotgun (WGS) entry which is preliminary data.</text>
</comment>
<dbReference type="PANTHER" id="PTHR10622:SF10">
    <property type="entry name" value="HET DOMAIN-CONTAINING PROTEIN"/>
    <property type="match status" value="1"/>
</dbReference>
<evidence type="ECO:0000313" key="2">
    <source>
        <dbReference type="EMBL" id="KAF9488468.1"/>
    </source>
</evidence>
<dbReference type="Pfam" id="PF06985">
    <property type="entry name" value="HET"/>
    <property type="match status" value="1"/>
</dbReference>
<proteinExistence type="predicted"/>